<dbReference type="EMBL" id="BCTB01000026">
    <property type="protein sequence ID" value="GAT15915.1"/>
    <property type="molecule type" value="Genomic_DNA"/>
</dbReference>
<feature type="compositionally biased region" description="Pro residues" evidence="1">
    <location>
        <begin position="459"/>
        <end position="478"/>
    </location>
</feature>
<sequence length="478" mass="51182">MSITVADIDRWNVADLRAVFDAAKQRGGAAHDAAGGIAFLPAFESWVGQASDAAYEATTRRRSALGAQGEESAAVSRAVKLGADGVEAVKNKLAELREQAAQLGMQLNAAGTAFERAPGSMIDASQISAARLMLQPALNDLLADANAVDEQLTDVINVVLGEERGDRTIQAVDLRTWKESPGSAEAESNRRRNEIDAFTEVFGREPSSAADWTTAAALDPHSYDPMYQGVDAEIRVAEIEPVPGQGVVRVSQWIEQRDVTGFPPHKRDLGNNRTADPNFDPADTKVTTYIDYENGLVVVRQNPSVELNSDGGPGEVKIGVPEAVIQQNGDGAVRVKYEAGNPFAPWPSSSPPWPLEDNPWTVNGDLVFTPTENGIRVDGTRTNYPSMEVYQDLPNGTTKTVLIDPAESGRSWGPMANLPRHHDVGIGGSAFEPFDTGGGWNAKYDVRVPLPSTELGPTDDPPTVPVSPSPPQPGVVQF</sequence>
<gene>
    <name evidence="2" type="ORF">RMCT_2884</name>
</gene>
<protein>
    <recommendedName>
        <fullName evidence="4">ESX-1 secretion-associated protein EspA/EspE-like domain-containing protein</fullName>
    </recommendedName>
</protein>
<dbReference type="Proteomes" id="UP000069654">
    <property type="component" value="Unassembled WGS sequence"/>
</dbReference>
<dbReference type="RefSeq" id="WP_131588024.1">
    <property type="nucleotide sequence ID" value="NZ_BCTB01000026.1"/>
</dbReference>
<dbReference type="OrthoDB" id="4509678at2"/>
<reference evidence="3" key="2">
    <citation type="submission" date="2016-02" db="EMBL/GenBank/DDBJ databases">
        <title>Draft genome sequence of five rapidly growing Mycobacterium species.</title>
        <authorList>
            <person name="Katahira K."/>
            <person name="Gotou Y."/>
            <person name="Iida K."/>
            <person name="Ogura Y."/>
            <person name="Hayashi T."/>
        </authorList>
    </citation>
    <scope>NUCLEOTIDE SEQUENCE [LARGE SCALE GENOMIC DNA]</scope>
    <source>
        <strain evidence="3">JCM6362</strain>
    </source>
</reference>
<comment type="caution">
    <text evidence="2">The sequence shown here is derived from an EMBL/GenBank/DDBJ whole genome shotgun (WGS) entry which is preliminary data.</text>
</comment>
<proteinExistence type="predicted"/>
<evidence type="ECO:0000313" key="3">
    <source>
        <dbReference type="Proteomes" id="UP000069654"/>
    </source>
</evidence>
<evidence type="ECO:0000313" key="2">
    <source>
        <dbReference type="EMBL" id="GAT15915.1"/>
    </source>
</evidence>
<reference evidence="2 3" key="1">
    <citation type="journal article" date="2016" name="Genome Announc.">
        <title>Draft Genome Sequences of Five Rapidly Growing Mycobacterium Species, M. thermoresistibile, M. fortuitum subsp. acetamidolyticum, M. canariasense, M. brisbanense, and M. novocastrense.</title>
        <authorList>
            <person name="Katahira K."/>
            <person name="Ogura Y."/>
            <person name="Gotoh Y."/>
            <person name="Hayashi T."/>
        </authorList>
    </citation>
    <scope>NUCLEOTIDE SEQUENCE [LARGE SCALE GENOMIC DNA]</scope>
    <source>
        <strain evidence="2 3">JCM6362</strain>
    </source>
</reference>
<accession>A0A100XFW7</accession>
<dbReference type="AlphaFoldDB" id="A0A100XFW7"/>
<organism evidence="2 3">
    <name type="scientific">Mycolicibacterium thermoresistibile</name>
    <name type="common">Mycobacterium thermoresistibile</name>
    <dbReference type="NCBI Taxonomy" id="1797"/>
    <lineage>
        <taxon>Bacteria</taxon>
        <taxon>Bacillati</taxon>
        <taxon>Actinomycetota</taxon>
        <taxon>Actinomycetes</taxon>
        <taxon>Mycobacteriales</taxon>
        <taxon>Mycobacteriaceae</taxon>
        <taxon>Mycolicibacterium</taxon>
    </lineage>
</organism>
<dbReference type="STRING" id="1797.RMCT_2884"/>
<name>A0A100XFW7_MYCTH</name>
<evidence type="ECO:0000256" key="1">
    <source>
        <dbReference type="SAM" id="MobiDB-lite"/>
    </source>
</evidence>
<feature type="region of interest" description="Disordered" evidence="1">
    <location>
        <begin position="449"/>
        <end position="478"/>
    </location>
</feature>
<evidence type="ECO:0008006" key="4">
    <source>
        <dbReference type="Google" id="ProtNLM"/>
    </source>
</evidence>
<feature type="region of interest" description="Disordered" evidence="1">
    <location>
        <begin position="261"/>
        <end position="280"/>
    </location>
</feature>